<dbReference type="Proteomes" id="UP000559987">
    <property type="component" value="Unassembled WGS sequence"/>
</dbReference>
<proteinExistence type="predicted"/>
<feature type="transmembrane region" description="Helical" evidence="1">
    <location>
        <begin position="236"/>
        <end position="256"/>
    </location>
</feature>
<dbReference type="AlphaFoldDB" id="A0A839UM43"/>
<dbReference type="EMBL" id="JACHXZ010000003">
    <property type="protein sequence ID" value="MBB3168922.1"/>
    <property type="molecule type" value="Genomic_DNA"/>
</dbReference>
<feature type="transmembrane region" description="Helical" evidence="1">
    <location>
        <begin position="21"/>
        <end position="42"/>
    </location>
</feature>
<keyword evidence="3" id="KW-1185">Reference proteome</keyword>
<gene>
    <name evidence="2" type="ORF">FHS30_002130</name>
</gene>
<evidence type="ECO:0000256" key="1">
    <source>
        <dbReference type="SAM" id="Phobius"/>
    </source>
</evidence>
<name>A0A839UM43_9GAMM</name>
<protein>
    <submittedName>
        <fullName evidence="2">ABC-2 type transport system permease protein</fullName>
    </submittedName>
</protein>
<reference evidence="2 3" key="1">
    <citation type="submission" date="2020-08" db="EMBL/GenBank/DDBJ databases">
        <title>Genomic Encyclopedia of Type Strains, Phase III (KMG-III): the genomes of soil and plant-associated and newly described type strains.</title>
        <authorList>
            <person name="Whitman W."/>
        </authorList>
    </citation>
    <scope>NUCLEOTIDE SEQUENCE [LARGE SCALE GENOMIC DNA]</scope>
    <source>
        <strain evidence="2 3">CECT 8571</strain>
    </source>
</reference>
<organism evidence="2 3">
    <name type="scientific">Simiduia aestuariiviva</name>
    <dbReference type="NCBI Taxonomy" id="1510459"/>
    <lineage>
        <taxon>Bacteria</taxon>
        <taxon>Pseudomonadati</taxon>
        <taxon>Pseudomonadota</taxon>
        <taxon>Gammaproteobacteria</taxon>
        <taxon>Cellvibrionales</taxon>
        <taxon>Cellvibrionaceae</taxon>
        <taxon>Simiduia</taxon>
    </lineage>
</organism>
<keyword evidence="1" id="KW-1133">Transmembrane helix</keyword>
<feature type="transmembrane region" description="Helical" evidence="1">
    <location>
        <begin position="366"/>
        <end position="384"/>
    </location>
</feature>
<comment type="caution">
    <text evidence="2">The sequence shown here is derived from an EMBL/GenBank/DDBJ whole genome shotgun (WGS) entry which is preliminary data.</text>
</comment>
<feature type="transmembrane region" description="Helical" evidence="1">
    <location>
        <begin position="429"/>
        <end position="447"/>
    </location>
</feature>
<accession>A0A839UM43</accession>
<evidence type="ECO:0000313" key="3">
    <source>
        <dbReference type="Proteomes" id="UP000559987"/>
    </source>
</evidence>
<keyword evidence="1" id="KW-0812">Transmembrane</keyword>
<feature type="transmembrane region" description="Helical" evidence="1">
    <location>
        <begin position="277"/>
        <end position="310"/>
    </location>
</feature>
<feature type="transmembrane region" description="Helical" evidence="1">
    <location>
        <begin position="330"/>
        <end position="354"/>
    </location>
</feature>
<keyword evidence="1" id="KW-0472">Membrane</keyword>
<dbReference type="RefSeq" id="WP_183910433.1">
    <property type="nucleotide sequence ID" value="NZ_JACHXZ010000003.1"/>
</dbReference>
<sequence length="454" mass="50395">MNNYITPIKREFWEFRGTFTWLPVISAALISLCMIAALALYASGVINYSITDDDFHITTDSHKTHSHEERLIIERDALVEARKDLQQASDEVHQRFTEDMSVDIEKELDKAQKELDRQGIDITIKRTELRIDHGKIREEVGRQINREIERIDTKIARIDAELAQQPMHRVPPVAPVAPAAPAADGAIADAPEPAAPKASEIRRFPETVTVIERSEDVGFTDDNIESVNDVLTGFNALFSGLMLMVSIYYLLSCLYTDRKDNSILFWKSMPVSETQQVLTKLGVALVALPTIASLCALVVGIVFVILTMLYVAGYAASTSPWDILMGVELFSVAIGHWFTAMGVALWSLPFFAWLIFCSAAAKRSPFMLAILPPAVLMIAEEIIFDSNLLLELVSDRIPGIAVDDNGFSGYVRFSESGISPLGEFIASPALWVGLIVAAGITYAAIWLRNNRYEI</sequence>
<evidence type="ECO:0000313" key="2">
    <source>
        <dbReference type="EMBL" id="MBB3168922.1"/>
    </source>
</evidence>